<feature type="region of interest" description="Disordered" evidence="1">
    <location>
        <begin position="60"/>
        <end position="80"/>
    </location>
</feature>
<evidence type="ECO:0000313" key="3">
    <source>
        <dbReference type="Proteomes" id="UP001160334"/>
    </source>
</evidence>
<keyword evidence="3" id="KW-1185">Reference proteome</keyword>
<proteinExistence type="predicted"/>
<name>A0ABT6ML44_9NOCA</name>
<accession>A0ABT6ML44</accession>
<dbReference type="EMBL" id="JARXVC010000035">
    <property type="protein sequence ID" value="MDH6285038.1"/>
    <property type="molecule type" value="Genomic_DNA"/>
</dbReference>
<reference evidence="2 3" key="1">
    <citation type="submission" date="2023-04" db="EMBL/GenBank/DDBJ databases">
        <title>Forest soil microbial communities from Buena Vista Peninsula, Colon Province, Panama.</title>
        <authorList>
            <person name="Bouskill N."/>
        </authorList>
    </citation>
    <scope>NUCLEOTIDE SEQUENCE [LARGE SCALE GENOMIC DNA]</scope>
    <source>
        <strain evidence="2 3">CFH S0262</strain>
    </source>
</reference>
<evidence type="ECO:0000256" key="1">
    <source>
        <dbReference type="SAM" id="MobiDB-lite"/>
    </source>
</evidence>
<gene>
    <name evidence="2" type="ORF">M2280_006302</name>
</gene>
<organism evidence="2 3">
    <name type="scientific">Prescottella agglutinans</name>
    <dbReference type="NCBI Taxonomy" id="1644129"/>
    <lineage>
        <taxon>Bacteria</taxon>
        <taxon>Bacillati</taxon>
        <taxon>Actinomycetota</taxon>
        <taxon>Actinomycetes</taxon>
        <taxon>Mycobacteriales</taxon>
        <taxon>Nocardiaceae</taxon>
        <taxon>Prescottella</taxon>
    </lineage>
</organism>
<dbReference type="Proteomes" id="UP001160334">
    <property type="component" value="Unassembled WGS sequence"/>
</dbReference>
<sequence>MGRSIVRVKRSPKPPRADVVFPVCASPKRYPCKLDEKKRKMVPLWKIHAERESLQQRWLRDRRERVDARHSKGDSGFRRY</sequence>
<evidence type="ECO:0000313" key="2">
    <source>
        <dbReference type="EMBL" id="MDH6285038.1"/>
    </source>
</evidence>
<comment type="caution">
    <text evidence="2">The sequence shown here is derived from an EMBL/GenBank/DDBJ whole genome shotgun (WGS) entry which is preliminary data.</text>
</comment>
<protein>
    <submittedName>
        <fullName evidence="2">Uncharacterized protein</fullName>
    </submittedName>
</protein>